<dbReference type="SMART" id="SM00353">
    <property type="entry name" value="HLH"/>
    <property type="match status" value="1"/>
</dbReference>
<dbReference type="FunCoup" id="A0A2U4B8N2">
    <property type="interactions" value="14"/>
</dbReference>
<dbReference type="InterPro" id="IPR003650">
    <property type="entry name" value="Orange_dom"/>
</dbReference>
<dbReference type="RefSeq" id="XP_019789585.1">
    <property type="nucleotide sequence ID" value="XM_019934026.2"/>
</dbReference>
<dbReference type="Gene3D" id="4.10.280.10">
    <property type="entry name" value="Helix-loop-helix DNA-binding domain"/>
    <property type="match status" value="1"/>
</dbReference>
<dbReference type="InParanoid" id="A0A2U4B8N2"/>
<feature type="domain" description="Orange" evidence="9">
    <location>
        <begin position="290"/>
        <end position="323"/>
    </location>
</feature>
<name>A0A2U4B8N2_TURTR</name>
<dbReference type="AlphaFoldDB" id="A0A2U4B8N2"/>
<dbReference type="FunFam" id="4.10.280.10:FF:000009">
    <property type="entry name" value="Transcription factor HES-1"/>
    <property type="match status" value="1"/>
</dbReference>
<evidence type="ECO:0000256" key="4">
    <source>
        <dbReference type="ARBA" id="ARBA00023125"/>
    </source>
</evidence>
<protein>
    <submittedName>
        <fullName evidence="11">Transcription factor HES-4 isoform X1</fullName>
    </submittedName>
</protein>
<evidence type="ECO:0000256" key="6">
    <source>
        <dbReference type="ARBA" id="ARBA00023242"/>
    </source>
</evidence>
<keyword evidence="6" id="KW-0539">Nucleus</keyword>
<evidence type="ECO:0000313" key="11">
    <source>
        <dbReference type="RefSeq" id="XP_019789585.1"/>
    </source>
</evidence>
<dbReference type="PANTHER" id="PTHR10985">
    <property type="entry name" value="BASIC HELIX-LOOP-HELIX TRANSCRIPTION FACTOR, HES-RELATED"/>
    <property type="match status" value="1"/>
</dbReference>
<dbReference type="CTD" id="57801"/>
<dbReference type="Gene3D" id="6.10.250.980">
    <property type="match status" value="1"/>
</dbReference>
<feature type="region of interest" description="Disordered" evidence="7">
    <location>
        <begin position="383"/>
        <end position="405"/>
    </location>
</feature>
<keyword evidence="2" id="KW-0678">Repressor</keyword>
<evidence type="ECO:0000256" key="5">
    <source>
        <dbReference type="ARBA" id="ARBA00023163"/>
    </source>
</evidence>
<feature type="compositionally biased region" description="Low complexity" evidence="7">
    <location>
        <begin position="106"/>
        <end position="122"/>
    </location>
</feature>
<dbReference type="PROSITE" id="PS50888">
    <property type="entry name" value="BHLH"/>
    <property type="match status" value="1"/>
</dbReference>
<dbReference type="GO" id="GO:0006355">
    <property type="term" value="P:regulation of DNA-templated transcription"/>
    <property type="evidence" value="ECO:0007669"/>
    <property type="project" value="InterPro"/>
</dbReference>
<feature type="domain" description="BHLH" evidence="8">
    <location>
        <begin position="214"/>
        <end position="271"/>
    </location>
</feature>
<dbReference type="Pfam" id="PF07527">
    <property type="entry name" value="Hairy_orange"/>
    <property type="match status" value="1"/>
</dbReference>
<dbReference type="Proteomes" id="UP000245320">
    <property type="component" value="Chromosome 1"/>
</dbReference>
<evidence type="ECO:0000259" key="9">
    <source>
        <dbReference type="PROSITE" id="PS51054"/>
    </source>
</evidence>
<evidence type="ECO:0000256" key="3">
    <source>
        <dbReference type="ARBA" id="ARBA00023015"/>
    </source>
</evidence>
<sequence>MTSSCLTDDVTPPALWHHVHWSRDATLPVYDLGRPACLLPSGWCSTSTVSRASCRCCSRRGSDSQAARRPEGPAGSAESRGVRAEARRLLGGASPGSPREFSFQISRGPSSPGSQAAGSARSVPEPGTRGRGAREAVRPARPRPRAARGRTMPADTPGKLRASPRAGAPAGARRTPDQPRSAAEHRKVGTRPDAVGRSGGERGADARGTQPLPAPQSSKPVMEKRRRARINESLAQLQSLLLDALRKESSRRSKLEKADILELTVKHLQSLRRVQVTAALRADPAVLGKYRAGFHECLAEVNRFLAGCEGVPADVRSRLLGHLATCLARLGPLRRPLPPAPAAEVLAPAVYAGRSPPPAFDGPCPLPRSRAVLAPPFLPGRTGEPLAAPGAAAQGRGAPWRPWLR</sequence>
<organism evidence="10 11">
    <name type="scientific">Tursiops truncatus</name>
    <name type="common">Atlantic bottle-nosed dolphin</name>
    <name type="synonym">Delphinus truncatus</name>
    <dbReference type="NCBI Taxonomy" id="9739"/>
    <lineage>
        <taxon>Eukaryota</taxon>
        <taxon>Metazoa</taxon>
        <taxon>Chordata</taxon>
        <taxon>Craniata</taxon>
        <taxon>Vertebrata</taxon>
        <taxon>Euteleostomi</taxon>
        <taxon>Mammalia</taxon>
        <taxon>Eutheria</taxon>
        <taxon>Laurasiatheria</taxon>
        <taxon>Artiodactyla</taxon>
        <taxon>Whippomorpha</taxon>
        <taxon>Cetacea</taxon>
        <taxon>Odontoceti</taxon>
        <taxon>Delphinidae</taxon>
        <taxon>Tursiops</taxon>
    </lineage>
</organism>
<dbReference type="InterPro" id="IPR036638">
    <property type="entry name" value="HLH_DNA-bd_sf"/>
</dbReference>
<feature type="compositionally biased region" description="Low complexity" evidence="7">
    <location>
        <begin position="161"/>
        <end position="173"/>
    </location>
</feature>
<keyword evidence="4" id="KW-0238">DNA-binding</keyword>
<dbReference type="PROSITE" id="PS51054">
    <property type="entry name" value="ORANGE"/>
    <property type="match status" value="1"/>
</dbReference>
<feature type="compositionally biased region" description="Basic and acidic residues" evidence="7">
    <location>
        <begin position="174"/>
        <end position="187"/>
    </location>
</feature>
<dbReference type="SUPFAM" id="SSF47459">
    <property type="entry name" value="HLH, helix-loop-helix DNA-binding domain"/>
    <property type="match status" value="1"/>
</dbReference>
<dbReference type="SUPFAM" id="SSF158457">
    <property type="entry name" value="Orange domain-like"/>
    <property type="match status" value="1"/>
</dbReference>
<dbReference type="InterPro" id="IPR011598">
    <property type="entry name" value="bHLH_dom"/>
</dbReference>
<evidence type="ECO:0000256" key="2">
    <source>
        <dbReference type="ARBA" id="ARBA00022491"/>
    </source>
</evidence>
<accession>A0A2U4B8N2</accession>
<gene>
    <name evidence="11" type="primary">HES4</name>
</gene>
<dbReference type="GO" id="GO:0005634">
    <property type="term" value="C:nucleus"/>
    <property type="evidence" value="ECO:0007669"/>
    <property type="project" value="UniProtKB-SubCell"/>
</dbReference>
<dbReference type="OrthoDB" id="6085656at2759"/>
<dbReference type="Pfam" id="PF00010">
    <property type="entry name" value="HLH"/>
    <property type="match status" value="1"/>
</dbReference>
<dbReference type="GO" id="GO:0003677">
    <property type="term" value="F:DNA binding"/>
    <property type="evidence" value="ECO:0007669"/>
    <property type="project" value="UniProtKB-KW"/>
</dbReference>
<dbReference type="GeneID" id="101327778"/>
<comment type="subcellular location">
    <subcellularLocation>
        <location evidence="1">Nucleus</location>
    </subcellularLocation>
</comment>
<evidence type="ECO:0000313" key="10">
    <source>
        <dbReference type="Proteomes" id="UP000245320"/>
    </source>
</evidence>
<evidence type="ECO:0000256" key="1">
    <source>
        <dbReference type="ARBA" id="ARBA00004123"/>
    </source>
</evidence>
<keyword evidence="5" id="KW-0804">Transcription</keyword>
<feature type="compositionally biased region" description="Basic and acidic residues" evidence="7">
    <location>
        <begin position="60"/>
        <end position="71"/>
    </location>
</feature>
<dbReference type="SMART" id="SM00511">
    <property type="entry name" value="ORANGE"/>
    <property type="match status" value="1"/>
</dbReference>
<dbReference type="InterPro" id="IPR050370">
    <property type="entry name" value="HES_HEY"/>
</dbReference>
<keyword evidence="3" id="KW-0805">Transcription regulation</keyword>
<dbReference type="GO" id="GO:0046983">
    <property type="term" value="F:protein dimerization activity"/>
    <property type="evidence" value="ECO:0007669"/>
    <property type="project" value="InterPro"/>
</dbReference>
<evidence type="ECO:0000259" key="8">
    <source>
        <dbReference type="PROSITE" id="PS50888"/>
    </source>
</evidence>
<keyword evidence="10" id="KW-1185">Reference proteome</keyword>
<proteinExistence type="predicted"/>
<evidence type="ECO:0000256" key="7">
    <source>
        <dbReference type="SAM" id="MobiDB-lite"/>
    </source>
</evidence>
<reference evidence="11" key="1">
    <citation type="submission" date="2025-08" db="UniProtKB">
        <authorList>
            <consortium name="RefSeq"/>
        </authorList>
    </citation>
    <scope>IDENTIFICATION</scope>
    <source>
        <tissue evidence="11">Spleen</tissue>
    </source>
</reference>
<feature type="region of interest" description="Disordered" evidence="7">
    <location>
        <begin position="60"/>
        <end position="225"/>
    </location>
</feature>